<evidence type="ECO:0000313" key="1">
    <source>
        <dbReference type="EMBL" id="KAG5459206.1"/>
    </source>
</evidence>
<protein>
    <submittedName>
        <fullName evidence="1">Uncharacterized protein</fullName>
    </submittedName>
</protein>
<sequence length="50" mass="5864">STPLFWFYHPFFLASSCLRKPLPSTPPLDVEIERRTGSKSRLFEFVFEGE</sequence>
<dbReference type="EMBL" id="JAEFCI010007208">
    <property type="protein sequence ID" value="KAG5459206.1"/>
    <property type="molecule type" value="Genomic_DNA"/>
</dbReference>
<feature type="non-terminal residue" evidence="1">
    <location>
        <position position="1"/>
    </location>
</feature>
<comment type="caution">
    <text evidence="1">The sequence shown here is derived from an EMBL/GenBank/DDBJ whole genome shotgun (WGS) entry which is preliminary data.</text>
</comment>
<proteinExistence type="predicted"/>
<name>A0A8H7ZTG6_9FUNG</name>
<gene>
    <name evidence="1" type="ORF">BJ554DRAFT_419</name>
</gene>
<dbReference type="AlphaFoldDB" id="A0A8H7ZTG6"/>
<evidence type="ECO:0000313" key="2">
    <source>
        <dbReference type="Proteomes" id="UP000673691"/>
    </source>
</evidence>
<dbReference type="Proteomes" id="UP000673691">
    <property type="component" value="Unassembled WGS sequence"/>
</dbReference>
<keyword evidence="2" id="KW-1185">Reference proteome</keyword>
<accession>A0A8H7ZTG6</accession>
<organism evidence="1 2">
    <name type="scientific">Olpidium bornovanus</name>
    <dbReference type="NCBI Taxonomy" id="278681"/>
    <lineage>
        <taxon>Eukaryota</taxon>
        <taxon>Fungi</taxon>
        <taxon>Fungi incertae sedis</taxon>
        <taxon>Olpidiomycota</taxon>
        <taxon>Olpidiomycotina</taxon>
        <taxon>Olpidiomycetes</taxon>
        <taxon>Olpidiales</taxon>
        <taxon>Olpidiaceae</taxon>
        <taxon>Olpidium</taxon>
    </lineage>
</organism>
<reference evidence="1 2" key="1">
    <citation type="journal article" name="Sci. Rep.">
        <title>Genome-scale phylogenetic analyses confirm Olpidium as the closest living zoosporic fungus to the non-flagellated, terrestrial fungi.</title>
        <authorList>
            <person name="Chang Y."/>
            <person name="Rochon D."/>
            <person name="Sekimoto S."/>
            <person name="Wang Y."/>
            <person name="Chovatia M."/>
            <person name="Sandor L."/>
            <person name="Salamov A."/>
            <person name="Grigoriev I.V."/>
            <person name="Stajich J.E."/>
            <person name="Spatafora J.W."/>
        </authorList>
    </citation>
    <scope>NUCLEOTIDE SEQUENCE [LARGE SCALE GENOMIC DNA]</scope>
    <source>
        <strain evidence="1">S191</strain>
    </source>
</reference>